<reference evidence="3 5" key="2">
    <citation type="journal article" date="2018" name="Plant J.">
        <title>The Physcomitrella patens chromosome-scale assembly reveals moss genome structure and evolution.</title>
        <authorList>
            <person name="Lang D."/>
            <person name="Ullrich K.K."/>
            <person name="Murat F."/>
            <person name="Fuchs J."/>
            <person name="Jenkins J."/>
            <person name="Haas F.B."/>
            <person name="Piednoel M."/>
            <person name="Gundlach H."/>
            <person name="Van Bel M."/>
            <person name="Meyberg R."/>
            <person name="Vives C."/>
            <person name="Morata J."/>
            <person name="Symeonidi A."/>
            <person name="Hiss M."/>
            <person name="Muchero W."/>
            <person name="Kamisugi Y."/>
            <person name="Saleh O."/>
            <person name="Blanc G."/>
            <person name="Decker E.L."/>
            <person name="van Gessel N."/>
            <person name="Grimwood J."/>
            <person name="Hayes R.D."/>
            <person name="Graham S.W."/>
            <person name="Gunter L.E."/>
            <person name="McDaniel S.F."/>
            <person name="Hoernstein S.N.W."/>
            <person name="Larsson A."/>
            <person name="Li F.W."/>
            <person name="Perroud P.F."/>
            <person name="Phillips J."/>
            <person name="Ranjan P."/>
            <person name="Rokshar D.S."/>
            <person name="Rothfels C.J."/>
            <person name="Schneider L."/>
            <person name="Shu S."/>
            <person name="Stevenson D.W."/>
            <person name="Thummler F."/>
            <person name="Tillich M."/>
            <person name="Villarreal Aguilar J.C."/>
            <person name="Widiez T."/>
            <person name="Wong G.K."/>
            <person name="Wymore A."/>
            <person name="Zhang Y."/>
            <person name="Zimmer A.D."/>
            <person name="Quatrano R.S."/>
            <person name="Mayer K.F.X."/>
            <person name="Goodstein D."/>
            <person name="Casacuberta J.M."/>
            <person name="Vandepoele K."/>
            <person name="Reski R."/>
            <person name="Cuming A.C."/>
            <person name="Tuskan G.A."/>
            <person name="Maumus F."/>
            <person name="Salse J."/>
            <person name="Schmutz J."/>
            <person name="Rensing S.A."/>
        </authorList>
    </citation>
    <scope>NUCLEOTIDE SEQUENCE [LARGE SCALE GENOMIC DNA]</scope>
    <source>
        <strain evidence="4 5">cv. Gransden 2004</strain>
    </source>
</reference>
<feature type="compositionally biased region" description="Basic and acidic residues" evidence="1">
    <location>
        <begin position="742"/>
        <end position="752"/>
    </location>
</feature>
<sequence length="1211" mass="134766">MNMAEDKAEDPTELLKTLAENRTMLEKQIGCLASLLQLFSRHRTLAGYRCGSNRASSVHEKSSSHASDTLVQEAGSTLKHRRSERKQLGPKTPICTENASVEARSLLDKDDILSEAATPSRLSFYFENQPAKASPRRASPNHSPVHHQIQRVFPSQRRMSLDRKPSYEGFAMSPNSSLIHNVARNSLNREKPRVSVDNSNREVMAGLIRLKNLARSRSVGGRNAYPRTYTEFPRSSSLHAQKSLGVHSDSIEDSPGFLARERIASNLTQLRRSVDICEIPRLTVELEEGPGVGSSNERRQKFIDYVNSELRNPHNHEREAVEQVTLNLKKSLRSLNVKETYRAFQKEKANIRRSLIDGDHRSSPQASVASRLDGRSPQREPSVPRDDFEGRRGGPNVVARLMGLEEFSSPPSREPKEAGSIGMVSKCPSPDTRLGGCDAYRHGQSRERILMPKHCLMDGMPFPMQQQEALEALKSKHTTSVKQLDKECPLPSVQVCKYPTSSHEALHAGIIQLQQLRFWNAMEERDTLNQILGTLQLKGLLHSPQRKSREAASRVTSSSPTPACTDHDNALDNPAPPEYGRLKYQSRKSTSDKHDGTIVIMKPSQTKIDDASPNKVADCKSNRSESFGGSEATTSTRFSVEDGGLPKSGRGRSRSPVRSSIAQPRMNDDAQSESPSLRHPSCGEGCQSQKVCLSVKATSGQSNARSRSPQMTHFQGHASHLRDKKESKAALVTVRGQSPRMLKKDAGSDKKNSRAQTAKVSAEVVRLSRQSRVPGRDLSPPPRRSSPLVGHHIEDKNTTENILEKTKPVEETVAATQAVTLKETHWQDWKKECQARVTAGGAMDQSAVSGNHDPCVDRHTLISSPARIRAKLQTLKDQQFQLKGPSDVEDSNEMMTPRGFSVEKTRALEKQQGLEGCEQLSPVSVLNKSIFEEECSPSPTVTVVIEDTYEPKECGLKTRVENSDQTAITSSTSVEIKHVTHVPPPEYCDHHDLPAEIRPPLNTSVMRDHSATPSSSRDNLDRDLADVLLMLSGVEKANWLSDTFSSGLLQDFEGNDHERATGLEPPGNADLFSKCHRQALFDFTLELLTTKMTEHENFLPWINPAWAGTGQQLKKQTLADAIWKELKEFPSAAYNDECEIVKGILQENLGSRGPKWTDFQAEVGEVGVEVEKMIYRDLMEEVMRDLKYSSSCRYLSRLFEAGSGPRRQLFT</sequence>
<feature type="region of interest" description="Disordered" evidence="1">
    <location>
        <begin position="354"/>
        <end position="427"/>
    </location>
</feature>
<feature type="compositionally biased region" description="Polar residues" evidence="1">
    <location>
        <begin position="624"/>
        <end position="638"/>
    </location>
</feature>
<dbReference type="PaxDb" id="3218-PP1S17_116V6.1"/>
<evidence type="ECO:0000313" key="5">
    <source>
        <dbReference type="Proteomes" id="UP000006727"/>
    </source>
</evidence>
<feature type="domain" description="DUF4378" evidence="2">
    <location>
        <begin position="1059"/>
        <end position="1181"/>
    </location>
</feature>
<dbReference type="AlphaFoldDB" id="A0A2K1IZU1"/>
<dbReference type="RefSeq" id="XP_024402720.1">
    <property type="nucleotide sequence ID" value="XM_024546952.2"/>
</dbReference>
<name>A0A2K1IZU1_PHYPA</name>
<dbReference type="InterPro" id="IPR025486">
    <property type="entry name" value="DUF4378"/>
</dbReference>
<dbReference type="GeneID" id="112295412"/>
<feature type="region of interest" description="Disordered" evidence="1">
    <location>
        <begin position="54"/>
        <end position="91"/>
    </location>
</feature>
<feature type="region of interest" description="Disordered" evidence="1">
    <location>
        <begin position="998"/>
        <end position="1018"/>
    </location>
</feature>
<feature type="compositionally biased region" description="Polar residues" evidence="1">
    <location>
        <begin position="697"/>
        <end position="713"/>
    </location>
</feature>
<evidence type="ECO:0000313" key="3">
    <source>
        <dbReference type="EMBL" id="PNR34802.1"/>
    </source>
</evidence>
<dbReference type="OrthoDB" id="769613at2759"/>
<dbReference type="Gramene" id="Pp3c18_4120V3.1">
    <property type="protein sequence ID" value="Pp3c18_4120V3.1"/>
    <property type="gene ID" value="Pp3c18_4120"/>
</dbReference>
<dbReference type="STRING" id="3218.A0A2K1IZU1"/>
<gene>
    <name evidence="4" type="primary">LOC112295412</name>
    <name evidence="3" type="ORF">PHYPA_022700</name>
</gene>
<dbReference type="Proteomes" id="UP000006727">
    <property type="component" value="Chromosome 18"/>
</dbReference>
<evidence type="ECO:0000259" key="2">
    <source>
        <dbReference type="Pfam" id="PF14309"/>
    </source>
</evidence>
<dbReference type="InterPro" id="IPR033334">
    <property type="entry name" value="LNG1/2"/>
</dbReference>
<evidence type="ECO:0000256" key="1">
    <source>
        <dbReference type="SAM" id="MobiDB-lite"/>
    </source>
</evidence>
<dbReference type="PANTHER" id="PTHR31680:SF4">
    <property type="entry name" value="LONGIFOLIA PROTEIN"/>
    <property type="match status" value="1"/>
</dbReference>
<dbReference type="EnsemblPlants" id="Pp3c18_4120V3.1">
    <property type="protein sequence ID" value="Pp3c18_4120V3.1"/>
    <property type="gene ID" value="Pp3c18_4120"/>
</dbReference>
<accession>A0A2K1IZU1</accession>
<protein>
    <recommendedName>
        <fullName evidence="2">DUF4378 domain-containing protein</fullName>
    </recommendedName>
</protein>
<organism evidence="3">
    <name type="scientific">Physcomitrium patens</name>
    <name type="common">Spreading-leaved earth moss</name>
    <name type="synonym">Physcomitrella patens</name>
    <dbReference type="NCBI Taxonomy" id="3218"/>
    <lineage>
        <taxon>Eukaryota</taxon>
        <taxon>Viridiplantae</taxon>
        <taxon>Streptophyta</taxon>
        <taxon>Embryophyta</taxon>
        <taxon>Bryophyta</taxon>
        <taxon>Bryophytina</taxon>
        <taxon>Bryopsida</taxon>
        <taxon>Funariidae</taxon>
        <taxon>Funariales</taxon>
        <taxon>Funariaceae</taxon>
        <taxon>Physcomitrium</taxon>
    </lineage>
</organism>
<feature type="compositionally biased region" description="Basic and acidic residues" evidence="1">
    <location>
        <begin position="372"/>
        <end position="392"/>
    </location>
</feature>
<feature type="compositionally biased region" description="Basic and acidic residues" evidence="1">
    <location>
        <begin position="607"/>
        <end position="623"/>
    </location>
</feature>
<dbReference type="EnsemblPlants" id="Pp3c18_4120V3.2">
    <property type="protein sequence ID" value="Pp3c18_4120V3.2"/>
    <property type="gene ID" value="Pp3c18_4120"/>
</dbReference>
<proteinExistence type="predicted"/>
<feature type="compositionally biased region" description="Polar residues" evidence="1">
    <location>
        <begin position="1001"/>
        <end position="1017"/>
    </location>
</feature>
<feature type="region of interest" description="Disordered" evidence="1">
    <location>
        <begin position="697"/>
        <end position="791"/>
    </location>
</feature>
<dbReference type="EMBL" id="ABEU02000018">
    <property type="protein sequence ID" value="PNR34802.1"/>
    <property type="molecule type" value="Genomic_DNA"/>
</dbReference>
<evidence type="ECO:0000313" key="4">
    <source>
        <dbReference type="EnsemblPlants" id="Pp3c18_4120V3.1"/>
    </source>
</evidence>
<reference evidence="4" key="3">
    <citation type="submission" date="2020-12" db="UniProtKB">
        <authorList>
            <consortium name="EnsemblPlants"/>
        </authorList>
    </citation>
    <scope>IDENTIFICATION</scope>
</reference>
<feature type="region of interest" description="Disordered" evidence="1">
    <location>
        <begin position="542"/>
        <end position="685"/>
    </location>
</feature>
<dbReference type="Pfam" id="PF14309">
    <property type="entry name" value="DUF4378"/>
    <property type="match status" value="1"/>
</dbReference>
<keyword evidence="5" id="KW-1185">Reference proteome</keyword>
<dbReference type="Gramene" id="Pp3c18_4120V3.2">
    <property type="protein sequence ID" value="Pp3c18_4120V3.2"/>
    <property type="gene ID" value="Pp3c18_4120"/>
</dbReference>
<reference evidence="3 5" key="1">
    <citation type="journal article" date="2008" name="Science">
        <title>The Physcomitrella genome reveals evolutionary insights into the conquest of land by plants.</title>
        <authorList>
            <person name="Rensing S."/>
            <person name="Lang D."/>
            <person name="Zimmer A."/>
            <person name="Terry A."/>
            <person name="Salamov A."/>
            <person name="Shapiro H."/>
            <person name="Nishiyama T."/>
            <person name="Perroud P.-F."/>
            <person name="Lindquist E."/>
            <person name="Kamisugi Y."/>
            <person name="Tanahashi T."/>
            <person name="Sakakibara K."/>
            <person name="Fujita T."/>
            <person name="Oishi K."/>
            <person name="Shin-I T."/>
            <person name="Kuroki Y."/>
            <person name="Toyoda A."/>
            <person name="Suzuki Y."/>
            <person name="Hashimoto A."/>
            <person name="Yamaguchi K."/>
            <person name="Sugano A."/>
            <person name="Kohara Y."/>
            <person name="Fujiyama A."/>
            <person name="Anterola A."/>
            <person name="Aoki S."/>
            <person name="Ashton N."/>
            <person name="Barbazuk W.B."/>
            <person name="Barker E."/>
            <person name="Bennetzen J."/>
            <person name="Bezanilla M."/>
            <person name="Blankenship R."/>
            <person name="Cho S.H."/>
            <person name="Dutcher S."/>
            <person name="Estelle M."/>
            <person name="Fawcett J.A."/>
            <person name="Gundlach H."/>
            <person name="Hanada K."/>
            <person name="Heyl A."/>
            <person name="Hicks K.A."/>
            <person name="Hugh J."/>
            <person name="Lohr M."/>
            <person name="Mayer K."/>
            <person name="Melkozernov A."/>
            <person name="Murata T."/>
            <person name="Nelson D."/>
            <person name="Pils B."/>
            <person name="Prigge M."/>
            <person name="Reiss B."/>
            <person name="Renner T."/>
            <person name="Rombauts S."/>
            <person name="Rushton P."/>
            <person name="Sanderfoot A."/>
            <person name="Schween G."/>
            <person name="Shiu S.-H."/>
            <person name="Stueber K."/>
            <person name="Theodoulou F.L."/>
            <person name="Tu H."/>
            <person name="Van de Peer Y."/>
            <person name="Verrier P.J."/>
            <person name="Waters E."/>
            <person name="Wood A."/>
            <person name="Yang L."/>
            <person name="Cove D."/>
            <person name="Cuming A."/>
            <person name="Hasebe M."/>
            <person name="Lucas S."/>
            <person name="Mishler D.B."/>
            <person name="Reski R."/>
            <person name="Grigoriev I."/>
            <person name="Quatrano R.S."/>
            <person name="Boore J.L."/>
        </authorList>
    </citation>
    <scope>NUCLEOTIDE SEQUENCE [LARGE SCALE GENOMIC DNA]</scope>
    <source>
        <strain evidence="4 5">cv. Gransden 2004</strain>
    </source>
</reference>
<dbReference type="GO" id="GO:0051513">
    <property type="term" value="P:regulation of monopolar cell growth"/>
    <property type="evidence" value="ECO:0007669"/>
    <property type="project" value="InterPro"/>
</dbReference>
<dbReference type="PANTHER" id="PTHR31680">
    <property type="entry name" value="LONGIFOLIA PROTEIN"/>
    <property type="match status" value="1"/>
</dbReference>